<keyword evidence="2" id="KW-1133">Transmembrane helix</keyword>
<protein>
    <submittedName>
        <fullName evidence="3">SFRICE_036283</fullName>
    </submittedName>
</protein>
<keyword evidence="2" id="KW-0812">Transmembrane</keyword>
<reference evidence="3" key="1">
    <citation type="submission" date="2016-07" db="EMBL/GenBank/DDBJ databases">
        <authorList>
            <person name="Bretaudeau A."/>
        </authorList>
    </citation>
    <scope>NUCLEOTIDE SEQUENCE</scope>
    <source>
        <strain evidence="3">Rice</strain>
        <tissue evidence="3">Whole body</tissue>
    </source>
</reference>
<gene>
    <name evidence="3" type="ORF">SFRICE_036283</name>
</gene>
<dbReference type="EMBL" id="ODYU01001489">
    <property type="protein sequence ID" value="SOQ37762.1"/>
    <property type="molecule type" value="Genomic_DNA"/>
</dbReference>
<evidence type="ECO:0000256" key="1">
    <source>
        <dbReference type="SAM" id="MobiDB-lite"/>
    </source>
</evidence>
<feature type="compositionally biased region" description="Acidic residues" evidence="1">
    <location>
        <begin position="117"/>
        <end position="126"/>
    </location>
</feature>
<feature type="transmembrane region" description="Helical" evidence="2">
    <location>
        <begin position="24"/>
        <end position="48"/>
    </location>
</feature>
<keyword evidence="2" id="KW-0472">Membrane</keyword>
<sequence length="133" mass="14956">MLGYNVLEVDHMPDPLKNQPRWKVCLTVTLVLVAITGTAVTIGALTGYTYCYIEHHTMGGQQNRTNNFTYVRLTPVYESEKAKRNRSINGAISTLLITKLFDSGWSQTHDEPSNDPSNDESSSEEEGWIHILL</sequence>
<feature type="region of interest" description="Disordered" evidence="1">
    <location>
        <begin position="106"/>
        <end position="127"/>
    </location>
</feature>
<organism evidence="3">
    <name type="scientific">Spodoptera frugiperda</name>
    <name type="common">Fall armyworm</name>
    <dbReference type="NCBI Taxonomy" id="7108"/>
    <lineage>
        <taxon>Eukaryota</taxon>
        <taxon>Metazoa</taxon>
        <taxon>Ecdysozoa</taxon>
        <taxon>Arthropoda</taxon>
        <taxon>Hexapoda</taxon>
        <taxon>Insecta</taxon>
        <taxon>Pterygota</taxon>
        <taxon>Neoptera</taxon>
        <taxon>Endopterygota</taxon>
        <taxon>Lepidoptera</taxon>
        <taxon>Glossata</taxon>
        <taxon>Ditrysia</taxon>
        <taxon>Noctuoidea</taxon>
        <taxon>Noctuidae</taxon>
        <taxon>Amphipyrinae</taxon>
        <taxon>Spodoptera</taxon>
    </lineage>
</organism>
<evidence type="ECO:0000313" key="3">
    <source>
        <dbReference type="EMBL" id="SOQ37762.1"/>
    </source>
</evidence>
<proteinExistence type="predicted"/>
<dbReference type="AlphaFoldDB" id="A0A2H1VBI3"/>
<evidence type="ECO:0000256" key="2">
    <source>
        <dbReference type="SAM" id="Phobius"/>
    </source>
</evidence>
<name>A0A2H1VBI3_SPOFR</name>
<accession>A0A2H1VBI3</accession>